<dbReference type="InterPro" id="IPR013154">
    <property type="entry name" value="ADH-like_N"/>
</dbReference>
<dbReference type="AlphaFoldDB" id="A0A1I6UHT2"/>
<dbReference type="GO" id="GO:0016491">
    <property type="term" value="F:oxidoreductase activity"/>
    <property type="evidence" value="ECO:0007669"/>
    <property type="project" value="InterPro"/>
</dbReference>
<dbReference type="Gene3D" id="3.40.50.720">
    <property type="entry name" value="NAD(P)-binding Rossmann-like Domain"/>
    <property type="match status" value="1"/>
</dbReference>
<keyword evidence="1" id="KW-0521">NADP</keyword>
<name>A0A1I6UHT2_9RHOB</name>
<dbReference type="OrthoDB" id="7355832at2"/>
<dbReference type="SUPFAM" id="SSF50129">
    <property type="entry name" value="GroES-like"/>
    <property type="match status" value="1"/>
</dbReference>
<dbReference type="PANTHER" id="PTHR44154:SF1">
    <property type="entry name" value="QUINONE OXIDOREDUCTASE"/>
    <property type="match status" value="1"/>
</dbReference>
<dbReference type="InterPro" id="IPR020843">
    <property type="entry name" value="ER"/>
</dbReference>
<evidence type="ECO:0000256" key="1">
    <source>
        <dbReference type="ARBA" id="ARBA00022857"/>
    </source>
</evidence>
<gene>
    <name evidence="4" type="ORF">SAMN04488040_2733</name>
</gene>
<dbReference type="STRING" id="394264.SAMN04488040_2733"/>
<organism evidence="4 5">
    <name type="scientific">Sulfitobacter marinus</name>
    <dbReference type="NCBI Taxonomy" id="394264"/>
    <lineage>
        <taxon>Bacteria</taxon>
        <taxon>Pseudomonadati</taxon>
        <taxon>Pseudomonadota</taxon>
        <taxon>Alphaproteobacteria</taxon>
        <taxon>Rhodobacterales</taxon>
        <taxon>Roseobacteraceae</taxon>
        <taxon>Sulfitobacter</taxon>
    </lineage>
</organism>
<keyword evidence="2" id="KW-0472">Membrane</keyword>
<dbReference type="EMBL" id="FPAJ01000004">
    <property type="protein sequence ID" value="SFT00847.1"/>
    <property type="molecule type" value="Genomic_DNA"/>
</dbReference>
<accession>A0A1I6UHT2</accession>
<evidence type="ECO:0000313" key="4">
    <source>
        <dbReference type="EMBL" id="SFT00847.1"/>
    </source>
</evidence>
<keyword evidence="2" id="KW-0812">Transmembrane</keyword>
<feature type="transmembrane region" description="Helical" evidence="2">
    <location>
        <begin position="255"/>
        <end position="274"/>
    </location>
</feature>
<dbReference type="Pfam" id="PF08240">
    <property type="entry name" value="ADH_N"/>
    <property type="match status" value="1"/>
</dbReference>
<dbReference type="Pfam" id="PF00107">
    <property type="entry name" value="ADH_zinc_N"/>
    <property type="match status" value="1"/>
</dbReference>
<evidence type="ECO:0000256" key="2">
    <source>
        <dbReference type="SAM" id="Phobius"/>
    </source>
</evidence>
<dbReference type="RefSeq" id="WP_093916903.1">
    <property type="nucleotide sequence ID" value="NZ_FPAJ01000004.1"/>
</dbReference>
<dbReference type="InterPro" id="IPR051603">
    <property type="entry name" value="Zinc-ADH_QOR/CCCR"/>
</dbReference>
<dbReference type="InterPro" id="IPR013149">
    <property type="entry name" value="ADH-like_C"/>
</dbReference>
<dbReference type="PANTHER" id="PTHR44154">
    <property type="entry name" value="QUINONE OXIDOREDUCTASE"/>
    <property type="match status" value="1"/>
</dbReference>
<protein>
    <submittedName>
        <fullName evidence="4">NADPH2:quinone reductase</fullName>
    </submittedName>
</protein>
<sequence>MRAITYSTLGEARDVLKLTEMTTPAPARGEVLVRLAMSGVNPSDVKSRRGRPGMTKPPFDQVIPHSDGAGVIEAVGEGVDAARIGKRVWIWNGQWQRPFGTAATHIALPSAQAVDLADDVSFEAAASFGIPALTACHAVFNGEDVKGQTMLIQGGAGTVGYLAVQLAKWAGARVIATTGKDSASRAKKAGADVVLDYAADDLLEQVLAANDGKPVDTVIEVEFGVNIELDAEVIKPNGRIAAYGSAKEMNPALPFLPLLFKAVTIDIILVYLLTETQRRVAIDRVHQALAEGALECPVEQIFPLSETVRAHEAVEAGARTGAILVDCSA</sequence>
<dbReference type="SUPFAM" id="SSF51735">
    <property type="entry name" value="NAD(P)-binding Rossmann-fold domains"/>
    <property type="match status" value="1"/>
</dbReference>
<feature type="domain" description="Enoyl reductase (ER)" evidence="3">
    <location>
        <begin position="11"/>
        <end position="325"/>
    </location>
</feature>
<reference evidence="5" key="1">
    <citation type="submission" date="2016-10" db="EMBL/GenBank/DDBJ databases">
        <authorList>
            <person name="Varghese N."/>
            <person name="Submissions S."/>
        </authorList>
    </citation>
    <scope>NUCLEOTIDE SEQUENCE [LARGE SCALE GENOMIC DNA]</scope>
    <source>
        <strain evidence="5">DSM 23422</strain>
    </source>
</reference>
<dbReference type="InterPro" id="IPR011032">
    <property type="entry name" value="GroES-like_sf"/>
</dbReference>
<proteinExistence type="predicted"/>
<keyword evidence="5" id="KW-1185">Reference proteome</keyword>
<dbReference type="CDD" id="cd08253">
    <property type="entry name" value="zeta_crystallin"/>
    <property type="match status" value="1"/>
</dbReference>
<dbReference type="Proteomes" id="UP000199239">
    <property type="component" value="Unassembled WGS sequence"/>
</dbReference>
<dbReference type="SMART" id="SM00829">
    <property type="entry name" value="PKS_ER"/>
    <property type="match status" value="1"/>
</dbReference>
<evidence type="ECO:0000259" key="3">
    <source>
        <dbReference type="SMART" id="SM00829"/>
    </source>
</evidence>
<dbReference type="InterPro" id="IPR036291">
    <property type="entry name" value="NAD(P)-bd_dom_sf"/>
</dbReference>
<dbReference type="Gene3D" id="3.90.180.10">
    <property type="entry name" value="Medium-chain alcohol dehydrogenases, catalytic domain"/>
    <property type="match status" value="1"/>
</dbReference>
<evidence type="ECO:0000313" key="5">
    <source>
        <dbReference type="Proteomes" id="UP000199239"/>
    </source>
</evidence>
<keyword evidence="2" id="KW-1133">Transmembrane helix</keyword>